<dbReference type="CDD" id="cd02064">
    <property type="entry name" value="FAD_synthetase_N"/>
    <property type="match status" value="1"/>
</dbReference>
<evidence type="ECO:0000256" key="2">
    <source>
        <dbReference type="ARBA" id="ARBA00004726"/>
    </source>
</evidence>
<dbReference type="GO" id="GO:0006747">
    <property type="term" value="P:FAD biosynthetic process"/>
    <property type="evidence" value="ECO:0007669"/>
    <property type="project" value="UniProtKB-UniRule"/>
</dbReference>
<evidence type="ECO:0000256" key="15">
    <source>
        <dbReference type="PIRNR" id="PIRNR004491"/>
    </source>
</evidence>
<dbReference type="InterPro" id="IPR023468">
    <property type="entry name" value="Riboflavin_kinase"/>
</dbReference>
<organism evidence="17 18">
    <name type="scientific">Mucilaginibacter robiniae</name>
    <dbReference type="NCBI Taxonomy" id="2728022"/>
    <lineage>
        <taxon>Bacteria</taxon>
        <taxon>Pseudomonadati</taxon>
        <taxon>Bacteroidota</taxon>
        <taxon>Sphingobacteriia</taxon>
        <taxon>Sphingobacteriales</taxon>
        <taxon>Sphingobacteriaceae</taxon>
        <taxon>Mucilaginibacter</taxon>
    </lineage>
</organism>
<evidence type="ECO:0000256" key="10">
    <source>
        <dbReference type="ARBA" id="ARBA00022827"/>
    </source>
</evidence>
<comment type="similarity">
    <text evidence="15">Belongs to the ribF family.</text>
</comment>
<evidence type="ECO:0000256" key="6">
    <source>
        <dbReference type="ARBA" id="ARBA00022679"/>
    </source>
</evidence>
<dbReference type="NCBIfam" id="TIGR00125">
    <property type="entry name" value="cyt_tran_rel"/>
    <property type="match status" value="1"/>
</dbReference>
<evidence type="ECO:0000256" key="13">
    <source>
        <dbReference type="ARBA" id="ARBA00047880"/>
    </source>
</evidence>
<keyword evidence="6 15" id="KW-0808">Transferase</keyword>
<dbReference type="SMART" id="SM00904">
    <property type="entry name" value="Flavokinase"/>
    <property type="match status" value="1"/>
</dbReference>
<comment type="catalytic activity">
    <reaction evidence="13 15">
        <text>riboflavin + ATP = FMN + ADP + H(+)</text>
        <dbReference type="Rhea" id="RHEA:14357"/>
        <dbReference type="ChEBI" id="CHEBI:15378"/>
        <dbReference type="ChEBI" id="CHEBI:30616"/>
        <dbReference type="ChEBI" id="CHEBI:57986"/>
        <dbReference type="ChEBI" id="CHEBI:58210"/>
        <dbReference type="ChEBI" id="CHEBI:456216"/>
        <dbReference type="EC" id="2.7.1.26"/>
    </reaction>
</comment>
<comment type="pathway">
    <text evidence="2 15">Cofactor biosynthesis; FAD biosynthesis; FAD from FMN: step 1/1.</text>
</comment>
<comment type="function">
    <text evidence="1">Catalyzes the phosphorylation of riboflavin to FMN followed by the adenylation of FMN to FAD.</text>
</comment>
<keyword evidence="9 15" id="KW-0418">Kinase</keyword>
<dbReference type="NCBIfam" id="TIGR00083">
    <property type="entry name" value="ribF"/>
    <property type="match status" value="1"/>
</dbReference>
<dbReference type="GO" id="GO:0009398">
    <property type="term" value="P:FMN biosynthetic process"/>
    <property type="evidence" value="ECO:0007669"/>
    <property type="project" value="UniProtKB-UniRule"/>
</dbReference>
<evidence type="ECO:0000313" key="17">
    <source>
        <dbReference type="EMBL" id="QJD94775.1"/>
    </source>
</evidence>
<dbReference type="GO" id="GO:0009231">
    <property type="term" value="P:riboflavin biosynthetic process"/>
    <property type="evidence" value="ECO:0007669"/>
    <property type="project" value="InterPro"/>
</dbReference>
<evidence type="ECO:0000256" key="9">
    <source>
        <dbReference type="ARBA" id="ARBA00022777"/>
    </source>
</evidence>
<dbReference type="InterPro" id="IPR015865">
    <property type="entry name" value="Riboflavin_kinase_bac/euk"/>
</dbReference>
<dbReference type="Pfam" id="PF01687">
    <property type="entry name" value="Flavokinase"/>
    <property type="match status" value="1"/>
</dbReference>
<proteinExistence type="inferred from homology"/>
<dbReference type="PANTHER" id="PTHR22749">
    <property type="entry name" value="RIBOFLAVIN KINASE/FMN ADENYLYLTRANSFERASE"/>
    <property type="match status" value="1"/>
</dbReference>
<dbReference type="GO" id="GO:0003919">
    <property type="term" value="F:FMN adenylyltransferase activity"/>
    <property type="evidence" value="ECO:0007669"/>
    <property type="project" value="UniProtKB-UniRule"/>
</dbReference>
<evidence type="ECO:0000313" key="18">
    <source>
        <dbReference type="Proteomes" id="UP000503278"/>
    </source>
</evidence>
<accession>A0A7L5DUH7</accession>
<dbReference type="UniPathway" id="UPA00277">
    <property type="reaction ID" value="UER00407"/>
</dbReference>
<dbReference type="GO" id="GO:0008531">
    <property type="term" value="F:riboflavin kinase activity"/>
    <property type="evidence" value="ECO:0007669"/>
    <property type="project" value="UniProtKB-UniRule"/>
</dbReference>
<evidence type="ECO:0000256" key="12">
    <source>
        <dbReference type="ARBA" id="ARBA00023268"/>
    </source>
</evidence>
<dbReference type="InterPro" id="IPR004821">
    <property type="entry name" value="Cyt_trans-like"/>
</dbReference>
<dbReference type="SUPFAM" id="SSF52374">
    <property type="entry name" value="Nucleotidylyl transferase"/>
    <property type="match status" value="1"/>
</dbReference>
<evidence type="ECO:0000256" key="3">
    <source>
        <dbReference type="ARBA" id="ARBA00005201"/>
    </source>
</evidence>
<dbReference type="InterPro" id="IPR015864">
    <property type="entry name" value="FAD_synthase"/>
</dbReference>
<dbReference type="PIRSF" id="PIRSF004491">
    <property type="entry name" value="FAD_Synth"/>
    <property type="match status" value="1"/>
</dbReference>
<dbReference type="EC" id="2.7.1.26" evidence="15"/>
<keyword evidence="5 15" id="KW-0288">FMN</keyword>
<protein>
    <recommendedName>
        <fullName evidence="15">Riboflavin biosynthesis protein</fullName>
    </recommendedName>
    <domain>
        <recommendedName>
            <fullName evidence="15">Riboflavin kinase</fullName>
            <ecNumber evidence="15">2.7.1.26</ecNumber>
        </recommendedName>
        <alternativeName>
            <fullName evidence="15">Flavokinase</fullName>
        </alternativeName>
    </domain>
    <domain>
        <recommendedName>
            <fullName evidence="15">FMN adenylyltransferase</fullName>
            <ecNumber evidence="15">2.7.7.2</ecNumber>
        </recommendedName>
        <alternativeName>
            <fullName evidence="15">FAD pyrophosphorylase</fullName>
        </alternativeName>
        <alternativeName>
            <fullName evidence="15">FAD synthase</fullName>
        </alternativeName>
    </domain>
</protein>
<evidence type="ECO:0000256" key="7">
    <source>
        <dbReference type="ARBA" id="ARBA00022695"/>
    </source>
</evidence>
<evidence type="ECO:0000256" key="5">
    <source>
        <dbReference type="ARBA" id="ARBA00022643"/>
    </source>
</evidence>
<dbReference type="FunFam" id="3.40.50.620:FF:000021">
    <property type="entry name" value="Riboflavin biosynthesis protein"/>
    <property type="match status" value="1"/>
</dbReference>
<gene>
    <name evidence="17" type="ORF">HH214_02225</name>
</gene>
<reference evidence="17 18" key="1">
    <citation type="submission" date="2020-04" db="EMBL/GenBank/DDBJ databases">
        <title>Genome sequencing of novel species.</title>
        <authorList>
            <person name="Heo J."/>
            <person name="Kim S.-J."/>
            <person name="Kim J.-S."/>
            <person name="Hong S.-B."/>
            <person name="Kwon S.-W."/>
        </authorList>
    </citation>
    <scope>NUCLEOTIDE SEQUENCE [LARGE SCALE GENOMIC DNA]</scope>
    <source>
        <strain evidence="17 18">F39-2</strain>
    </source>
</reference>
<dbReference type="SUPFAM" id="SSF82114">
    <property type="entry name" value="Riboflavin kinase-like"/>
    <property type="match status" value="1"/>
</dbReference>
<comment type="pathway">
    <text evidence="3 15">Cofactor biosynthesis; FMN biosynthesis; FMN from riboflavin (ATP route): step 1/1.</text>
</comment>
<dbReference type="NCBIfam" id="NF004162">
    <property type="entry name" value="PRK05627.1-5"/>
    <property type="match status" value="1"/>
</dbReference>
<dbReference type="Pfam" id="PF06574">
    <property type="entry name" value="FAD_syn"/>
    <property type="match status" value="1"/>
</dbReference>
<dbReference type="Gene3D" id="2.40.30.30">
    <property type="entry name" value="Riboflavin kinase-like"/>
    <property type="match status" value="1"/>
</dbReference>
<name>A0A7L5DUH7_9SPHI</name>
<evidence type="ECO:0000256" key="1">
    <source>
        <dbReference type="ARBA" id="ARBA00002121"/>
    </source>
</evidence>
<evidence type="ECO:0000256" key="4">
    <source>
        <dbReference type="ARBA" id="ARBA00022630"/>
    </source>
</evidence>
<evidence type="ECO:0000259" key="16">
    <source>
        <dbReference type="SMART" id="SM00904"/>
    </source>
</evidence>
<dbReference type="EMBL" id="CP051682">
    <property type="protein sequence ID" value="QJD94775.1"/>
    <property type="molecule type" value="Genomic_DNA"/>
</dbReference>
<dbReference type="InterPro" id="IPR023465">
    <property type="entry name" value="Riboflavin_kinase_dom_sf"/>
</dbReference>
<feature type="domain" description="Riboflavin kinase" evidence="16">
    <location>
        <begin position="183"/>
        <end position="308"/>
    </location>
</feature>
<dbReference type="Gene3D" id="3.40.50.620">
    <property type="entry name" value="HUPs"/>
    <property type="match status" value="1"/>
</dbReference>
<keyword evidence="10 15" id="KW-0274">FAD</keyword>
<dbReference type="KEGG" id="mrob:HH214_02225"/>
<dbReference type="NCBIfam" id="NF004160">
    <property type="entry name" value="PRK05627.1-3"/>
    <property type="match status" value="1"/>
</dbReference>
<dbReference type="EC" id="2.7.7.2" evidence="15"/>
<dbReference type="Proteomes" id="UP000503278">
    <property type="component" value="Chromosome"/>
</dbReference>
<dbReference type="PANTHER" id="PTHR22749:SF6">
    <property type="entry name" value="RIBOFLAVIN KINASE"/>
    <property type="match status" value="1"/>
</dbReference>
<dbReference type="UniPathway" id="UPA00276">
    <property type="reaction ID" value="UER00406"/>
</dbReference>
<comment type="catalytic activity">
    <reaction evidence="14 15">
        <text>FMN + ATP + H(+) = FAD + diphosphate</text>
        <dbReference type="Rhea" id="RHEA:17237"/>
        <dbReference type="ChEBI" id="CHEBI:15378"/>
        <dbReference type="ChEBI" id="CHEBI:30616"/>
        <dbReference type="ChEBI" id="CHEBI:33019"/>
        <dbReference type="ChEBI" id="CHEBI:57692"/>
        <dbReference type="ChEBI" id="CHEBI:58210"/>
        <dbReference type="EC" id="2.7.7.2"/>
    </reaction>
</comment>
<evidence type="ECO:0000256" key="11">
    <source>
        <dbReference type="ARBA" id="ARBA00022840"/>
    </source>
</evidence>
<keyword evidence="11 15" id="KW-0067">ATP-binding</keyword>
<dbReference type="InterPro" id="IPR002606">
    <property type="entry name" value="Riboflavin_kinase_bac"/>
</dbReference>
<sequence length="310" mass="35240">MKIYHHLDEFTPLKNAVVTIGTFDGVHLGHRQIISRIKALADECGGETVILTFFPHPRMIIHPENQELKLITTIQERAELLETLGVDHLIITPFSRDFSNQSAETYIRDILVQKIGTRKIIIGYDHRFGKDRQGGLTDLQQNGPVYGFEVIEIPEQDVNDVAVSSTRIREALLQADIAQADAFLGYPFFITGKVIRGNQIGRQLGYPTANLLVEENYKLIPADGIFAVTVEVDSRTHKGMAYIGHRPTINGMTRNIEVNIFDFNQDIYNQTLRMHFHYFVRHDVKFSSLDGLKEQLALDQIEVQRLLSSL</sequence>
<keyword evidence="4 15" id="KW-0285">Flavoprotein</keyword>
<keyword evidence="18" id="KW-1185">Reference proteome</keyword>
<dbReference type="AlphaFoldDB" id="A0A7L5DUH7"/>
<dbReference type="InterPro" id="IPR014729">
    <property type="entry name" value="Rossmann-like_a/b/a_fold"/>
</dbReference>
<evidence type="ECO:0000256" key="8">
    <source>
        <dbReference type="ARBA" id="ARBA00022741"/>
    </source>
</evidence>
<evidence type="ECO:0000256" key="14">
    <source>
        <dbReference type="ARBA" id="ARBA00049494"/>
    </source>
</evidence>
<keyword evidence="8 15" id="KW-0547">Nucleotide-binding</keyword>
<keyword evidence="7 15" id="KW-0548">Nucleotidyltransferase</keyword>
<keyword evidence="12" id="KW-0511">Multifunctional enzyme</keyword>
<dbReference type="RefSeq" id="WP_169605792.1">
    <property type="nucleotide sequence ID" value="NZ_CP051682.1"/>
</dbReference>
<dbReference type="GO" id="GO:0005524">
    <property type="term" value="F:ATP binding"/>
    <property type="evidence" value="ECO:0007669"/>
    <property type="project" value="UniProtKB-UniRule"/>
</dbReference>